<evidence type="ECO:0000313" key="1">
    <source>
        <dbReference type="EMBL" id="JAH88576.1"/>
    </source>
</evidence>
<organism evidence="1">
    <name type="scientific">Anguilla anguilla</name>
    <name type="common">European freshwater eel</name>
    <name type="synonym">Muraena anguilla</name>
    <dbReference type="NCBI Taxonomy" id="7936"/>
    <lineage>
        <taxon>Eukaryota</taxon>
        <taxon>Metazoa</taxon>
        <taxon>Chordata</taxon>
        <taxon>Craniata</taxon>
        <taxon>Vertebrata</taxon>
        <taxon>Euteleostomi</taxon>
        <taxon>Actinopterygii</taxon>
        <taxon>Neopterygii</taxon>
        <taxon>Teleostei</taxon>
        <taxon>Anguilliformes</taxon>
        <taxon>Anguillidae</taxon>
        <taxon>Anguilla</taxon>
    </lineage>
</organism>
<protein>
    <submittedName>
        <fullName evidence="1">Uncharacterized protein</fullName>
    </submittedName>
</protein>
<name>A0A0E9WE37_ANGAN</name>
<accession>A0A0E9WE37</accession>
<reference evidence="1" key="2">
    <citation type="journal article" date="2015" name="Fish Shellfish Immunol.">
        <title>Early steps in the European eel (Anguilla anguilla)-Vibrio vulnificus interaction in the gills: Role of the RtxA13 toxin.</title>
        <authorList>
            <person name="Callol A."/>
            <person name="Pajuelo D."/>
            <person name="Ebbesson L."/>
            <person name="Teles M."/>
            <person name="MacKenzie S."/>
            <person name="Amaro C."/>
        </authorList>
    </citation>
    <scope>NUCLEOTIDE SEQUENCE</scope>
</reference>
<sequence length="31" mass="3174">MCVLFASASPPSACPGSSLRSTGLFLYVLPT</sequence>
<dbReference type="AlphaFoldDB" id="A0A0E9WE37"/>
<proteinExistence type="predicted"/>
<dbReference type="EMBL" id="GBXM01020001">
    <property type="protein sequence ID" value="JAH88576.1"/>
    <property type="molecule type" value="Transcribed_RNA"/>
</dbReference>
<reference evidence="1" key="1">
    <citation type="submission" date="2014-11" db="EMBL/GenBank/DDBJ databases">
        <authorList>
            <person name="Amaro Gonzalez C."/>
        </authorList>
    </citation>
    <scope>NUCLEOTIDE SEQUENCE</scope>
</reference>